<gene>
    <name evidence="1" type="ORF">BN1723_020374</name>
</gene>
<evidence type="ECO:0000313" key="2">
    <source>
        <dbReference type="Proteomes" id="UP000045706"/>
    </source>
</evidence>
<dbReference type="Proteomes" id="UP000045706">
    <property type="component" value="Unassembled WGS sequence"/>
</dbReference>
<organism evidence="1 2">
    <name type="scientific">Verticillium longisporum</name>
    <name type="common">Verticillium dahliae var. longisporum</name>
    <dbReference type="NCBI Taxonomy" id="100787"/>
    <lineage>
        <taxon>Eukaryota</taxon>
        <taxon>Fungi</taxon>
        <taxon>Dikarya</taxon>
        <taxon>Ascomycota</taxon>
        <taxon>Pezizomycotina</taxon>
        <taxon>Sordariomycetes</taxon>
        <taxon>Hypocreomycetidae</taxon>
        <taxon>Glomerellales</taxon>
        <taxon>Plectosphaerellaceae</taxon>
        <taxon>Verticillium</taxon>
    </lineage>
</organism>
<dbReference type="AlphaFoldDB" id="A0A0G4NMM8"/>
<evidence type="ECO:0000313" key="1">
    <source>
        <dbReference type="EMBL" id="CRK47735.1"/>
    </source>
</evidence>
<accession>A0A0G4NMM8</accession>
<protein>
    <submittedName>
        <fullName evidence="1">Uncharacterized protein</fullName>
    </submittedName>
</protein>
<name>A0A0G4NMM8_VERLO</name>
<feature type="non-terminal residue" evidence="1">
    <location>
        <position position="1"/>
    </location>
</feature>
<sequence>AGRLGSPVALIMTLAAMLYFH</sequence>
<dbReference type="EMBL" id="CVQI01036908">
    <property type="protein sequence ID" value="CRK47735.1"/>
    <property type="molecule type" value="Genomic_DNA"/>
</dbReference>
<proteinExistence type="predicted"/>
<reference evidence="2" key="1">
    <citation type="submission" date="2015-05" db="EMBL/GenBank/DDBJ databases">
        <authorList>
            <person name="Fogelqvist Johan"/>
        </authorList>
    </citation>
    <scope>NUCLEOTIDE SEQUENCE [LARGE SCALE GENOMIC DNA]</scope>
</reference>